<accession>A0A4V2G5Z3</accession>
<organism evidence="1 2">
    <name type="scientific">Krasilnikovia cinnamomea</name>
    <dbReference type="NCBI Taxonomy" id="349313"/>
    <lineage>
        <taxon>Bacteria</taxon>
        <taxon>Bacillati</taxon>
        <taxon>Actinomycetota</taxon>
        <taxon>Actinomycetes</taxon>
        <taxon>Micromonosporales</taxon>
        <taxon>Micromonosporaceae</taxon>
        <taxon>Krasilnikovia</taxon>
    </lineage>
</organism>
<evidence type="ECO:0000313" key="1">
    <source>
        <dbReference type="EMBL" id="RZU46686.1"/>
    </source>
</evidence>
<name>A0A4V2G5Z3_9ACTN</name>
<comment type="caution">
    <text evidence="1">The sequence shown here is derived from an EMBL/GenBank/DDBJ whole genome shotgun (WGS) entry which is preliminary data.</text>
</comment>
<dbReference type="OrthoDB" id="3371359at2"/>
<gene>
    <name evidence="1" type="ORF">EV385_6763</name>
</gene>
<reference evidence="1 2" key="1">
    <citation type="submission" date="2019-02" db="EMBL/GenBank/DDBJ databases">
        <title>Sequencing the genomes of 1000 actinobacteria strains.</title>
        <authorList>
            <person name="Klenk H.-P."/>
        </authorList>
    </citation>
    <scope>NUCLEOTIDE SEQUENCE [LARGE SCALE GENOMIC DNA]</scope>
    <source>
        <strain evidence="1 2">DSM 45162</strain>
    </source>
</reference>
<dbReference type="AlphaFoldDB" id="A0A4V2G5Z3"/>
<dbReference type="RefSeq" id="WP_130513869.1">
    <property type="nucleotide sequence ID" value="NZ_SHKY01000002.1"/>
</dbReference>
<dbReference type="Proteomes" id="UP000292564">
    <property type="component" value="Unassembled WGS sequence"/>
</dbReference>
<proteinExistence type="predicted"/>
<keyword evidence="2" id="KW-1185">Reference proteome</keyword>
<sequence>METERFLALLQETLELTGRAVRRDLEPGFWVPRPSSPFDADLANTELGAQGVAWGATEPTYAFEMAQLGMIAVDDLIAGIRKLLDSPLPIFGQTVLARAAFENAATAFWLTDPQITVRQRVARAYLVIVDESSTALKITNEVGTSQQKAAAQTHLDTVRTHVTDLGLSLTGSGKNLAIDGEKSPSKTARVQALFAGSVPNLYKVIYSLYSGVTHGEMTGLLSRLHTPASGPTVWTLTPRQLTENVELALVAYRQLRRRLTAGGMGTRSDLPLQLWEENVGRRMQAIRARLV</sequence>
<protein>
    <submittedName>
        <fullName evidence="1">Uncharacterized protein</fullName>
    </submittedName>
</protein>
<evidence type="ECO:0000313" key="2">
    <source>
        <dbReference type="Proteomes" id="UP000292564"/>
    </source>
</evidence>
<dbReference type="EMBL" id="SHKY01000002">
    <property type="protein sequence ID" value="RZU46686.1"/>
    <property type="molecule type" value="Genomic_DNA"/>
</dbReference>